<accession>A0A2W7J3K2</accession>
<keyword evidence="1 2" id="KW-0812">Transmembrane</keyword>
<keyword evidence="1" id="KW-0443">Lipid metabolism</keyword>
<evidence type="ECO:0000256" key="2">
    <source>
        <dbReference type="SAM" id="Phobius"/>
    </source>
</evidence>
<keyword evidence="2" id="KW-1133">Transmembrane helix</keyword>
<dbReference type="UniPathway" id="UPA00084">
    <property type="reaction ID" value="UER00504"/>
</dbReference>
<name>A0A2W7J3K2_9PROT</name>
<reference evidence="4 5" key="1">
    <citation type="submission" date="2018-06" db="EMBL/GenBank/DDBJ databases">
        <title>Genomic Encyclopedia of Archaeal and Bacterial Type Strains, Phase II (KMG-II): from individual species to whole genera.</title>
        <authorList>
            <person name="Goeker M."/>
        </authorList>
    </citation>
    <scope>NUCLEOTIDE SEQUENCE [LARGE SCALE GENOMIC DNA]</scope>
    <source>
        <strain evidence="4 5">DSM 24525</strain>
    </source>
</reference>
<keyword evidence="1" id="KW-1003">Cell membrane</keyword>
<protein>
    <recommendedName>
        <fullName evidence="1">Phosphatidylglycerophosphatase A</fullName>
        <ecNumber evidence="1">3.1.3.27</ecNumber>
    </recommendedName>
    <alternativeName>
        <fullName evidence="1">Phosphatidylglycerolphosphate phosphatase A</fullName>
    </alternativeName>
</protein>
<dbReference type="GO" id="GO:0009395">
    <property type="term" value="P:phospholipid catabolic process"/>
    <property type="evidence" value="ECO:0007669"/>
    <property type="project" value="UniProtKB-KW"/>
</dbReference>
<dbReference type="Proteomes" id="UP000249688">
    <property type="component" value="Unassembled WGS sequence"/>
</dbReference>
<sequence>MRSIEDRIAALGGVGHLRPAPGSWGSAVVLPIAWAGPGACLGLAVVLLIAGLWALRDRRDDPGWVVVDEGAGQALALAALPALGGLALLPWTLGAFALFRAFDILKPGPIGWVDRQTGAWGVMGDDILAGVFAGAAIILARGVL</sequence>
<dbReference type="GO" id="GO:0046872">
    <property type="term" value="F:metal ion binding"/>
    <property type="evidence" value="ECO:0007669"/>
    <property type="project" value="UniProtKB-KW"/>
</dbReference>
<gene>
    <name evidence="4" type="ORF">C8P66_1119</name>
</gene>
<dbReference type="RefSeq" id="WP_111398258.1">
    <property type="nucleotide sequence ID" value="NZ_QKYU01000011.1"/>
</dbReference>
<proteinExistence type="predicted"/>
<keyword evidence="1" id="KW-1208">Phospholipid metabolism</keyword>
<dbReference type="GO" id="GO:0008962">
    <property type="term" value="F:phosphatidylglycerophosphatase activity"/>
    <property type="evidence" value="ECO:0007669"/>
    <property type="project" value="UniProtKB-EC"/>
</dbReference>
<evidence type="ECO:0000259" key="3">
    <source>
        <dbReference type="Pfam" id="PF04608"/>
    </source>
</evidence>
<comment type="subcellular location">
    <subcellularLocation>
        <location evidence="1">Cell inner membrane</location>
        <topology evidence="1">Multi-pass membrane protein</topology>
    </subcellularLocation>
</comment>
<keyword evidence="1" id="KW-0378">Hydrolase</keyword>
<comment type="function">
    <text evidence="1">Lipid phosphatase which dephosphorylates phosphatidylglycerophosphate (PGP) to phosphatidylglycerol (PG).</text>
</comment>
<evidence type="ECO:0000256" key="1">
    <source>
        <dbReference type="PIRNR" id="PIRNR006162"/>
    </source>
</evidence>
<dbReference type="InterPro" id="IPR026037">
    <property type="entry name" value="PgpA"/>
</dbReference>
<dbReference type="AlphaFoldDB" id="A0A2W7J3K2"/>
<dbReference type="PIRSF" id="PIRSF006162">
    <property type="entry name" value="PgpA"/>
    <property type="match status" value="1"/>
</dbReference>
<dbReference type="PANTHER" id="PTHR36305:SF1">
    <property type="entry name" value="PHOSPHATIDYLGLYCEROPHOSPHATASE A"/>
    <property type="match status" value="1"/>
</dbReference>
<dbReference type="GO" id="GO:0006655">
    <property type="term" value="P:phosphatidylglycerol biosynthetic process"/>
    <property type="evidence" value="ECO:0007669"/>
    <property type="project" value="UniProtKB-UniPathway"/>
</dbReference>
<dbReference type="OrthoDB" id="9804091at2"/>
<keyword evidence="1" id="KW-0442">Lipid degradation</keyword>
<dbReference type="Pfam" id="PF04608">
    <property type="entry name" value="PgpA"/>
    <property type="match status" value="1"/>
</dbReference>
<organism evidence="4 5">
    <name type="scientific">Humitalea rosea</name>
    <dbReference type="NCBI Taxonomy" id="990373"/>
    <lineage>
        <taxon>Bacteria</taxon>
        <taxon>Pseudomonadati</taxon>
        <taxon>Pseudomonadota</taxon>
        <taxon>Alphaproteobacteria</taxon>
        <taxon>Acetobacterales</taxon>
        <taxon>Roseomonadaceae</taxon>
        <taxon>Humitalea</taxon>
    </lineage>
</organism>
<dbReference type="PANTHER" id="PTHR36305">
    <property type="entry name" value="PHOSPHATIDYLGLYCEROPHOSPHATASE A"/>
    <property type="match status" value="1"/>
</dbReference>
<dbReference type="GO" id="GO:0005886">
    <property type="term" value="C:plasma membrane"/>
    <property type="evidence" value="ECO:0007669"/>
    <property type="project" value="UniProtKB-SubCell"/>
</dbReference>
<comment type="pathway">
    <text evidence="1">Phospholipid metabolism; phosphatidylglycerol biosynthesis; phosphatidylglycerol from CDP-diacylglycerol: step 2/2.</text>
</comment>
<keyword evidence="1" id="KW-0460">Magnesium</keyword>
<feature type="domain" description="YutG/PgpA" evidence="3">
    <location>
        <begin position="8"/>
        <end position="140"/>
    </location>
</feature>
<dbReference type="EC" id="3.1.3.27" evidence="1"/>
<dbReference type="EMBL" id="QKYU01000011">
    <property type="protein sequence ID" value="PZW45595.1"/>
    <property type="molecule type" value="Genomic_DNA"/>
</dbReference>
<evidence type="ECO:0000313" key="5">
    <source>
        <dbReference type="Proteomes" id="UP000249688"/>
    </source>
</evidence>
<dbReference type="InterPro" id="IPR036681">
    <property type="entry name" value="PgpA-like_sf"/>
</dbReference>
<dbReference type="InterPro" id="IPR007686">
    <property type="entry name" value="YutG/PgpA"/>
</dbReference>
<comment type="cofactor">
    <cofactor evidence="1">
        <name>Mg(2+)</name>
        <dbReference type="ChEBI" id="CHEBI:18420"/>
    </cofactor>
</comment>
<keyword evidence="5" id="KW-1185">Reference proteome</keyword>
<evidence type="ECO:0000313" key="4">
    <source>
        <dbReference type="EMBL" id="PZW45595.1"/>
    </source>
</evidence>
<comment type="catalytic activity">
    <reaction evidence="1">
        <text>a 1,2-diacyl-sn-glycero-3-phospho-(1'-sn-glycero-3'-phosphate) + H2O = a 1,2-diacyl-sn-glycero-3-phospho-(1'-sn-glycerol) + phosphate</text>
        <dbReference type="Rhea" id="RHEA:33751"/>
        <dbReference type="ChEBI" id="CHEBI:15377"/>
        <dbReference type="ChEBI" id="CHEBI:43474"/>
        <dbReference type="ChEBI" id="CHEBI:60110"/>
        <dbReference type="ChEBI" id="CHEBI:64716"/>
        <dbReference type="EC" id="3.1.3.27"/>
    </reaction>
</comment>
<comment type="caution">
    <text evidence="4">The sequence shown here is derived from an EMBL/GenBank/DDBJ whole genome shotgun (WGS) entry which is preliminary data.</text>
</comment>
<keyword evidence="1" id="KW-0595">Phospholipid degradation</keyword>
<dbReference type="CDD" id="cd06971">
    <property type="entry name" value="PgpA"/>
    <property type="match status" value="1"/>
</dbReference>
<feature type="transmembrane region" description="Helical" evidence="2">
    <location>
        <begin position="119"/>
        <end position="140"/>
    </location>
</feature>
<feature type="transmembrane region" description="Helical" evidence="2">
    <location>
        <begin position="75"/>
        <end position="99"/>
    </location>
</feature>
<dbReference type="SUPFAM" id="SSF101307">
    <property type="entry name" value="YutG-like"/>
    <property type="match status" value="1"/>
</dbReference>
<keyword evidence="1 2" id="KW-0472">Membrane</keyword>
<feature type="transmembrane region" description="Helical" evidence="2">
    <location>
        <begin position="32"/>
        <end position="55"/>
    </location>
</feature>
<keyword evidence="1" id="KW-0479">Metal-binding</keyword>
<keyword evidence="1" id="KW-0997">Cell inner membrane</keyword>